<protein>
    <recommendedName>
        <fullName evidence="3">Addiction module toxin RelE</fullName>
    </recommendedName>
</protein>
<name>A0A1F7YYF1_9BACT</name>
<evidence type="ECO:0000313" key="2">
    <source>
        <dbReference type="Proteomes" id="UP000178870"/>
    </source>
</evidence>
<accession>A0A1F7YYF1</accession>
<gene>
    <name evidence="1" type="ORF">A2803_04095</name>
</gene>
<dbReference type="InterPro" id="IPR035093">
    <property type="entry name" value="RelE/ParE_toxin_dom_sf"/>
</dbReference>
<evidence type="ECO:0008006" key="3">
    <source>
        <dbReference type="Google" id="ProtNLM"/>
    </source>
</evidence>
<reference evidence="1 2" key="1">
    <citation type="journal article" date="2016" name="Nat. Commun.">
        <title>Thousands of microbial genomes shed light on interconnected biogeochemical processes in an aquifer system.</title>
        <authorList>
            <person name="Anantharaman K."/>
            <person name="Brown C.T."/>
            <person name="Hug L.A."/>
            <person name="Sharon I."/>
            <person name="Castelle C.J."/>
            <person name="Probst A.J."/>
            <person name="Thomas B.C."/>
            <person name="Singh A."/>
            <person name="Wilkins M.J."/>
            <person name="Karaoz U."/>
            <person name="Brodie E.L."/>
            <person name="Williams K.H."/>
            <person name="Hubbard S.S."/>
            <person name="Banfield J.F."/>
        </authorList>
    </citation>
    <scope>NUCLEOTIDE SEQUENCE [LARGE SCALE GENOMIC DNA]</scope>
</reference>
<proteinExistence type="predicted"/>
<dbReference type="AlphaFoldDB" id="A0A1F7YYF1"/>
<evidence type="ECO:0000313" key="1">
    <source>
        <dbReference type="EMBL" id="OGM32311.1"/>
    </source>
</evidence>
<dbReference type="SUPFAM" id="SSF143011">
    <property type="entry name" value="RelE-like"/>
    <property type="match status" value="1"/>
</dbReference>
<organism evidence="1 2">
    <name type="scientific">Candidatus Woesebacteria bacterium RIFCSPHIGHO2_01_FULL_44_21</name>
    <dbReference type="NCBI Taxonomy" id="1802503"/>
    <lineage>
        <taxon>Bacteria</taxon>
        <taxon>Candidatus Woeseibacteriota</taxon>
    </lineage>
</organism>
<comment type="caution">
    <text evidence="1">The sequence shown here is derived from an EMBL/GenBank/DDBJ whole genome shotgun (WGS) entry which is preliminary data.</text>
</comment>
<dbReference type="EMBL" id="MGGP01000016">
    <property type="protein sequence ID" value="OGM32311.1"/>
    <property type="molecule type" value="Genomic_DNA"/>
</dbReference>
<dbReference type="Proteomes" id="UP000178870">
    <property type="component" value="Unassembled WGS sequence"/>
</dbReference>
<sequence>MILEYHPKFKKQHKKLPSTQKRRFAAALAVFVKQPYHPILYNHPLTGRWKGYRSIAFGGDWRAHFILKSRDVTTNCTNK</sequence>
<dbReference type="Gene3D" id="3.30.2310.20">
    <property type="entry name" value="RelE-like"/>
    <property type="match status" value="1"/>
</dbReference>